<comment type="similarity">
    <text evidence="2 12">Belongs to the RNA methyltransferase RsmE family.</text>
</comment>
<keyword evidence="7 12" id="KW-0489">Methyltransferase</keyword>
<dbReference type="InterPro" id="IPR046886">
    <property type="entry name" value="RsmE_MTase_dom"/>
</dbReference>
<dbReference type="PIRSF" id="PIRSF015601">
    <property type="entry name" value="MTase_slr0722"/>
    <property type="match status" value="1"/>
</dbReference>
<gene>
    <name evidence="15" type="ORF">H8699_06785</name>
</gene>
<feature type="domain" description="Ribosomal RNA small subunit methyltransferase E methyltransferase" evidence="13">
    <location>
        <begin position="75"/>
        <end position="241"/>
    </location>
</feature>
<comment type="caution">
    <text evidence="15">The sequence shown here is derived from an EMBL/GenBank/DDBJ whole genome shotgun (WGS) entry which is preliminary data.</text>
</comment>
<keyword evidence="5 12" id="KW-0963">Cytoplasm</keyword>
<evidence type="ECO:0000256" key="1">
    <source>
        <dbReference type="ARBA" id="ARBA00004496"/>
    </source>
</evidence>
<keyword evidence="9 12" id="KW-0949">S-adenosyl-L-methionine</keyword>
<comment type="subcellular location">
    <subcellularLocation>
        <location evidence="1 12">Cytoplasm</location>
    </subcellularLocation>
</comment>
<dbReference type="GO" id="GO:0070042">
    <property type="term" value="F:rRNA (uridine-N3-)-methyltransferase activity"/>
    <property type="evidence" value="ECO:0007669"/>
    <property type="project" value="TreeGrafter"/>
</dbReference>
<evidence type="ECO:0000256" key="6">
    <source>
        <dbReference type="ARBA" id="ARBA00022552"/>
    </source>
</evidence>
<dbReference type="PANTHER" id="PTHR30027:SF3">
    <property type="entry name" value="16S RRNA (URACIL(1498)-N(3))-METHYLTRANSFERASE"/>
    <property type="match status" value="1"/>
</dbReference>
<dbReference type="RefSeq" id="WP_249285014.1">
    <property type="nucleotide sequence ID" value="NZ_JACRSO010000002.1"/>
</dbReference>
<accession>A0A926HM39</accession>
<dbReference type="CDD" id="cd18084">
    <property type="entry name" value="RsmE-like"/>
    <property type="match status" value="1"/>
</dbReference>
<keyword evidence="6 12" id="KW-0698">rRNA processing</keyword>
<keyword evidence="16" id="KW-1185">Reference proteome</keyword>
<dbReference type="Proteomes" id="UP000654279">
    <property type="component" value="Unassembled WGS sequence"/>
</dbReference>
<evidence type="ECO:0000256" key="12">
    <source>
        <dbReference type="PIRNR" id="PIRNR015601"/>
    </source>
</evidence>
<dbReference type="InterPro" id="IPR046887">
    <property type="entry name" value="RsmE_PUA-like"/>
</dbReference>
<comment type="function">
    <text evidence="10 12">Specifically methylates the N3 position of the uracil ring of uridine 1498 (m3U1498) in 16S rRNA. Acts on the fully assembled 30S ribosomal subunit.</text>
</comment>
<dbReference type="Pfam" id="PF20260">
    <property type="entry name" value="PUA_4"/>
    <property type="match status" value="1"/>
</dbReference>
<dbReference type="AlphaFoldDB" id="A0A926HM39"/>
<reference evidence="15" key="1">
    <citation type="submission" date="2020-08" db="EMBL/GenBank/DDBJ databases">
        <title>Genome public.</title>
        <authorList>
            <person name="Liu C."/>
            <person name="Sun Q."/>
        </authorList>
    </citation>
    <scope>NUCLEOTIDE SEQUENCE</scope>
    <source>
        <strain evidence="15">NSJ-44</strain>
    </source>
</reference>
<keyword evidence="8 12" id="KW-0808">Transferase</keyword>
<comment type="catalytic activity">
    <reaction evidence="11 12">
        <text>uridine(1498) in 16S rRNA + S-adenosyl-L-methionine = N(3)-methyluridine(1498) in 16S rRNA + S-adenosyl-L-homocysteine + H(+)</text>
        <dbReference type="Rhea" id="RHEA:42920"/>
        <dbReference type="Rhea" id="RHEA-COMP:10283"/>
        <dbReference type="Rhea" id="RHEA-COMP:10284"/>
        <dbReference type="ChEBI" id="CHEBI:15378"/>
        <dbReference type="ChEBI" id="CHEBI:57856"/>
        <dbReference type="ChEBI" id="CHEBI:59789"/>
        <dbReference type="ChEBI" id="CHEBI:65315"/>
        <dbReference type="ChEBI" id="CHEBI:74502"/>
        <dbReference type="EC" id="2.1.1.193"/>
    </reaction>
</comment>
<evidence type="ECO:0000256" key="10">
    <source>
        <dbReference type="ARBA" id="ARBA00025699"/>
    </source>
</evidence>
<dbReference type="InterPro" id="IPR029028">
    <property type="entry name" value="Alpha/beta_knot_MTases"/>
</dbReference>
<dbReference type="GO" id="GO:0005737">
    <property type="term" value="C:cytoplasm"/>
    <property type="evidence" value="ECO:0007669"/>
    <property type="project" value="UniProtKB-SubCell"/>
</dbReference>
<evidence type="ECO:0000256" key="11">
    <source>
        <dbReference type="ARBA" id="ARBA00047944"/>
    </source>
</evidence>
<dbReference type="Gene3D" id="3.40.1280.10">
    <property type="match status" value="1"/>
</dbReference>
<evidence type="ECO:0000256" key="8">
    <source>
        <dbReference type="ARBA" id="ARBA00022679"/>
    </source>
</evidence>
<evidence type="ECO:0000256" key="4">
    <source>
        <dbReference type="ARBA" id="ARBA00013673"/>
    </source>
</evidence>
<evidence type="ECO:0000256" key="9">
    <source>
        <dbReference type="ARBA" id="ARBA00022691"/>
    </source>
</evidence>
<dbReference type="EC" id="2.1.1.193" evidence="3 12"/>
<feature type="domain" description="Ribosomal RNA small subunit methyltransferase E PUA-like" evidence="14">
    <location>
        <begin position="18"/>
        <end position="63"/>
    </location>
</feature>
<evidence type="ECO:0000256" key="5">
    <source>
        <dbReference type="ARBA" id="ARBA00022490"/>
    </source>
</evidence>
<dbReference type="InterPro" id="IPR015947">
    <property type="entry name" value="PUA-like_sf"/>
</dbReference>
<dbReference type="SUPFAM" id="SSF88697">
    <property type="entry name" value="PUA domain-like"/>
    <property type="match status" value="1"/>
</dbReference>
<name>A0A926HM39_9FIRM</name>
<evidence type="ECO:0000256" key="3">
    <source>
        <dbReference type="ARBA" id="ARBA00012328"/>
    </source>
</evidence>
<organism evidence="15 16">
    <name type="scientific">Luoshenia tenuis</name>
    <dbReference type="NCBI Taxonomy" id="2763654"/>
    <lineage>
        <taxon>Bacteria</taxon>
        <taxon>Bacillati</taxon>
        <taxon>Bacillota</taxon>
        <taxon>Clostridia</taxon>
        <taxon>Christensenellales</taxon>
        <taxon>Christensenellaceae</taxon>
        <taxon>Luoshenia</taxon>
    </lineage>
</organism>
<proteinExistence type="inferred from homology"/>
<dbReference type="InterPro" id="IPR029026">
    <property type="entry name" value="tRNA_m1G_MTases_N"/>
</dbReference>
<evidence type="ECO:0000259" key="13">
    <source>
        <dbReference type="Pfam" id="PF04452"/>
    </source>
</evidence>
<dbReference type="EMBL" id="JACRSO010000002">
    <property type="protein sequence ID" value="MBC8529129.1"/>
    <property type="molecule type" value="Genomic_DNA"/>
</dbReference>
<protein>
    <recommendedName>
        <fullName evidence="4 12">Ribosomal RNA small subunit methyltransferase E</fullName>
        <ecNumber evidence="3 12">2.1.1.193</ecNumber>
    </recommendedName>
</protein>
<dbReference type="SUPFAM" id="SSF75217">
    <property type="entry name" value="alpha/beta knot"/>
    <property type="match status" value="1"/>
</dbReference>
<evidence type="ECO:0000259" key="14">
    <source>
        <dbReference type="Pfam" id="PF20260"/>
    </source>
</evidence>
<evidence type="ECO:0000313" key="15">
    <source>
        <dbReference type="EMBL" id="MBC8529129.1"/>
    </source>
</evidence>
<evidence type="ECO:0000313" key="16">
    <source>
        <dbReference type="Proteomes" id="UP000654279"/>
    </source>
</evidence>
<dbReference type="NCBIfam" id="TIGR00046">
    <property type="entry name" value="RsmE family RNA methyltransferase"/>
    <property type="match status" value="1"/>
</dbReference>
<dbReference type="GO" id="GO:0070475">
    <property type="term" value="P:rRNA base methylation"/>
    <property type="evidence" value="ECO:0007669"/>
    <property type="project" value="TreeGrafter"/>
</dbReference>
<dbReference type="NCBIfam" id="NF008692">
    <property type="entry name" value="PRK11713.1-5"/>
    <property type="match status" value="1"/>
</dbReference>
<sequence>MRRFITGPGQAGEPCVTLAGEEARHIGRVLRMQPGEQVMLLDGEGREAPYEIVGITAKEVALRACGPLVPSPCEPELRLTLYQALPKADKMEWIIQKGVELGAYAFCPVRTRNCVARIEKGTDAQKKQARWQRIALEAAKQSGRARVPQVSLPLDFEEMLPRWQAHEAALVLYENEEQLDIVQALAPVKHVKDIAILIGPEGGLERDEVAKLCQGGARAVGLGPRILRTETAGMAAASVIMALCGEMRAR</sequence>
<dbReference type="Pfam" id="PF04452">
    <property type="entry name" value="Methyltrans_RNA"/>
    <property type="match status" value="1"/>
</dbReference>
<dbReference type="PANTHER" id="PTHR30027">
    <property type="entry name" value="RIBOSOMAL RNA SMALL SUBUNIT METHYLTRANSFERASE E"/>
    <property type="match status" value="1"/>
</dbReference>
<evidence type="ECO:0000256" key="2">
    <source>
        <dbReference type="ARBA" id="ARBA00005528"/>
    </source>
</evidence>
<evidence type="ECO:0000256" key="7">
    <source>
        <dbReference type="ARBA" id="ARBA00022603"/>
    </source>
</evidence>
<dbReference type="InterPro" id="IPR006700">
    <property type="entry name" value="RsmE"/>
</dbReference>